<gene>
    <name evidence="1" type="ORF">MNBD_BACTEROID03-807</name>
</gene>
<dbReference type="AlphaFoldDB" id="A0A3B0TB48"/>
<organism evidence="1">
    <name type="scientific">hydrothermal vent metagenome</name>
    <dbReference type="NCBI Taxonomy" id="652676"/>
    <lineage>
        <taxon>unclassified sequences</taxon>
        <taxon>metagenomes</taxon>
        <taxon>ecological metagenomes</taxon>
    </lineage>
</organism>
<accession>A0A3B0TB48</accession>
<evidence type="ECO:0000313" key="1">
    <source>
        <dbReference type="EMBL" id="VAW15258.1"/>
    </source>
</evidence>
<protein>
    <submittedName>
        <fullName evidence="1">Uncharacterized protein</fullName>
    </submittedName>
</protein>
<sequence length="61" mass="7136">MLIRISSNKMKRAEGGYTQYNDAPQWPDSALEMVSLRNTFLEASSIVTYLRLIWYNSRIVH</sequence>
<name>A0A3B0TB48_9ZZZZ</name>
<dbReference type="EMBL" id="UOEL01000125">
    <property type="protein sequence ID" value="VAW15258.1"/>
    <property type="molecule type" value="Genomic_DNA"/>
</dbReference>
<proteinExistence type="predicted"/>
<reference evidence="1" key="1">
    <citation type="submission" date="2018-06" db="EMBL/GenBank/DDBJ databases">
        <authorList>
            <person name="Zhirakovskaya E."/>
        </authorList>
    </citation>
    <scope>NUCLEOTIDE SEQUENCE</scope>
</reference>